<protein>
    <submittedName>
        <fullName evidence="1">Uncharacterized protein</fullName>
    </submittedName>
</protein>
<dbReference type="AlphaFoldDB" id="A0A2P2Q878"/>
<name>A0A2P2Q878_RHIMU</name>
<organism evidence="1">
    <name type="scientific">Rhizophora mucronata</name>
    <name type="common">Asiatic mangrove</name>
    <dbReference type="NCBI Taxonomy" id="61149"/>
    <lineage>
        <taxon>Eukaryota</taxon>
        <taxon>Viridiplantae</taxon>
        <taxon>Streptophyta</taxon>
        <taxon>Embryophyta</taxon>
        <taxon>Tracheophyta</taxon>
        <taxon>Spermatophyta</taxon>
        <taxon>Magnoliopsida</taxon>
        <taxon>eudicotyledons</taxon>
        <taxon>Gunneridae</taxon>
        <taxon>Pentapetalae</taxon>
        <taxon>rosids</taxon>
        <taxon>fabids</taxon>
        <taxon>Malpighiales</taxon>
        <taxon>Rhizophoraceae</taxon>
        <taxon>Rhizophora</taxon>
    </lineage>
</organism>
<accession>A0A2P2Q878</accession>
<evidence type="ECO:0000313" key="1">
    <source>
        <dbReference type="EMBL" id="MBX63109.1"/>
    </source>
</evidence>
<dbReference type="EMBL" id="GGEC01082625">
    <property type="protein sequence ID" value="MBX63109.1"/>
    <property type="molecule type" value="Transcribed_RNA"/>
</dbReference>
<reference evidence="1" key="1">
    <citation type="submission" date="2018-02" db="EMBL/GenBank/DDBJ databases">
        <title>Rhizophora mucronata_Transcriptome.</title>
        <authorList>
            <person name="Meera S.P."/>
            <person name="Sreeshan A."/>
            <person name="Augustine A."/>
        </authorList>
    </citation>
    <scope>NUCLEOTIDE SEQUENCE</scope>
    <source>
        <tissue evidence="1">Leaf</tissue>
    </source>
</reference>
<sequence length="23" mass="2428">MQSACLHNLSPFLSLSLCFSAGT</sequence>
<proteinExistence type="predicted"/>